<evidence type="ECO:0000313" key="2">
    <source>
        <dbReference type="Proteomes" id="UP000186817"/>
    </source>
</evidence>
<reference evidence="1 2" key="1">
    <citation type="submission" date="2016-02" db="EMBL/GenBank/DDBJ databases">
        <title>Genome analysis of coral dinoflagellate symbionts highlights evolutionary adaptations to a symbiotic lifestyle.</title>
        <authorList>
            <person name="Aranda M."/>
            <person name="Li Y."/>
            <person name="Liew Y.J."/>
            <person name="Baumgarten S."/>
            <person name="Simakov O."/>
            <person name="Wilson M."/>
            <person name="Piel J."/>
            <person name="Ashoor H."/>
            <person name="Bougouffa S."/>
            <person name="Bajic V.B."/>
            <person name="Ryu T."/>
            <person name="Ravasi T."/>
            <person name="Bayer T."/>
            <person name="Micklem G."/>
            <person name="Kim H."/>
            <person name="Bhak J."/>
            <person name="Lajeunesse T.C."/>
            <person name="Voolstra C.R."/>
        </authorList>
    </citation>
    <scope>NUCLEOTIDE SEQUENCE [LARGE SCALE GENOMIC DNA]</scope>
    <source>
        <strain evidence="1 2">CCMP2467</strain>
    </source>
</reference>
<accession>A0A1Q9DTK1</accession>
<keyword evidence="2" id="KW-1185">Reference proteome</keyword>
<dbReference type="Proteomes" id="UP000186817">
    <property type="component" value="Unassembled WGS sequence"/>
</dbReference>
<gene>
    <name evidence="1" type="ORF">AK812_SmicGene19031</name>
</gene>
<protein>
    <submittedName>
        <fullName evidence="1">Uncharacterized protein</fullName>
    </submittedName>
</protein>
<sequence length="179" mass="20089">MGCGASTGSSRDAWPAVAEPVQGHGLRIRKPLKRTAKVHDLDVTAILPDKTLATSQVQKTTKADDLAAVQPDECQETAEAHYDVEEFEIEAQHWSSMRSADVKATRNNRFPSPPDRRLHEQHLKKMDRLQDDLTMDPHLFETLVRNRRCIDGLTMGSCIPSKGMHADAQDNEFLKYISP</sequence>
<name>A0A1Q9DTK1_SYMMI</name>
<dbReference type="AlphaFoldDB" id="A0A1Q9DTK1"/>
<evidence type="ECO:0000313" key="1">
    <source>
        <dbReference type="EMBL" id="OLP98500.1"/>
    </source>
</evidence>
<organism evidence="1 2">
    <name type="scientific">Symbiodinium microadriaticum</name>
    <name type="common">Dinoflagellate</name>
    <name type="synonym">Zooxanthella microadriatica</name>
    <dbReference type="NCBI Taxonomy" id="2951"/>
    <lineage>
        <taxon>Eukaryota</taxon>
        <taxon>Sar</taxon>
        <taxon>Alveolata</taxon>
        <taxon>Dinophyceae</taxon>
        <taxon>Suessiales</taxon>
        <taxon>Symbiodiniaceae</taxon>
        <taxon>Symbiodinium</taxon>
    </lineage>
</organism>
<dbReference type="EMBL" id="LSRX01000394">
    <property type="protein sequence ID" value="OLP98500.1"/>
    <property type="molecule type" value="Genomic_DNA"/>
</dbReference>
<proteinExistence type="predicted"/>
<comment type="caution">
    <text evidence="1">The sequence shown here is derived from an EMBL/GenBank/DDBJ whole genome shotgun (WGS) entry which is preliminary data.</text>
</comment>
<dbReference type="OrthoDB" id="411638at2759"/>